<proteinExistence type="predicted"/>
<reference key="1">
    <citation type="submission" date="2010-11" db="EMBL/GenBank/DDBJ databases">
        <title>The complete sequence of chromosome of Isophaera pallida ATCC 43644.</title>
        <authorList>
            <consortium name="US DOE Joint Genome Institute (JGI-PGF)"/>
            <person name="Lucas S."/>
            <person name="Copeland A."/>
            <person name="Lapidus A."/>
            <person name="Bruce D."/>
            <person name="Goodwin L."/>
            <person name="Pitluck S."/>
            <person name="Kyrpides N."/>
            <person name="Mavromatis K."/>
            <person name="Pagani I."/>
            <person name="Ivanova N."/>
            <person name="Saunders E."/>
            <person name="Brettin T."/>
            <person name="Detter J.C."/>
            <person name="Han C."/>
            <person name="Tapia R."/>
            <person name="Land M."/>
            <person name="Hauser L."/>
            <person name="Markowitz V."/>
            <person name="Cheng J.-F."/>
            <person name="Hugenholtz P."/>
            <person name="Woyke T."/>
            <person name="Wu D."/>
            <person name="Eisen J.A."/>
        </authorList>
    </citation>
    <scope>NUCLEOTIDE SEQUENCE</scope>
    <source>
        <strain>ATCC 43644</strain>
    </source>
</reference>
<dbReference type="KEGG" id="ipa:Isop_0075"/>
<evidence type="ECO:0000313" key="3">
    <source>
        <dbReference type="Proteomes" id="UP000008631"/>
    </source>
</evidence>
<feature type="compositionally biased region" description="Basic and acidic residues" evidence="1">
    <location>
        <begin position="24"/>
        <end position="38"/>
    </location>
</feature>
<evidence type="ECO:0000313" key="2">
    <source>
        <dbReference type="EMBL" id="ADV60672.1"/>
    </source>
</evidence>
<gene>
    <name evidence="2" type="ordered locus">Isop_0075</name>
</gene>
<sequence length="102" mass="12094">MFLDVVPTFETPPSKPFPKGTTRTAERDEGGWTTIERKQKQKQKRNRIEFGRWSRRDEPEPWRGEPEVSESEEGTVLPELRDQAEHRHCLQESINLFILFIQ</sequence>
<dbReference type="EMBL" id="CP002353">
    <property type="protein sequence ID" value="ADV60672.1"/>
    <property type="molecule type" value="Genomic_DNA"/>
</dbReference>
<accession>E8R5D1</accession>
<dbReference type="Proteomes" id="UP000008631">
    <property type="component" value="Chromosome"/>
</dbReference>
<dbReference type="InParanoid" id="E8R5D1"/>
<evidence type="ECO:0000256" key="1">
    <source>
        <dbReference type="SAM" id="MobiDB-lite"/>
    </source>
</evidence>
<dbReference type="AlphaFoldDB" id="E8R5D1"/>
<name>E8R5D1_ISOPI</name>
<organism evidence="2 3">
    <name type="scientific">Isosphaera pallida (strain ATCC 43644 / DSM 9630 / IS1B)</name>
    <dbReference type="NCBI Taxonomy" id="575540"/>
    <lineage>
        <taxon>Bacteria</taxon>
        <taxon>Pseudomonadati</taxon>
        <taxon>Planctomycetota</taxon>
        <taxon>Planctomycetia</taxon>
        <taxon>Isosphaerales</taxon>
        <taxon>Isosphaeraceae</taxon>
        <taxon>Isosphaera</taxon>
    </lineage>
</organism>
<reference evidence="2 3" key="2">
    <citation type="journal article" date="2011" name="Stand. Genomic Sci.">
        <title>Complete genome sequence of Isosphaera pallida type strain (IS1B).</title>
        <authorList>
            <consortium name="US DOE Joint Genome Institute (JGI-PGF)"/>
            <person name="Goker M."/>
            <person name="Cleland D."/>
            <person name="Saunders E."/>
            <person name="Lapidus A."/>
            <person name="Nolan M."/>
            <person name="Lucas S."/>
            <person name="Hammon N."/>
            <person name="Deshpande S."/>
            <person name="Cheng J.F."/>
            <person name="Tapia R."/>
            <person name="Han C."/>
            <person name="Goodwin L."/>
            <person name="Pitluck S."/>
            <person name="Liolios K."/>
            <person name="Pagani I."/>
            <person name="Ivanova N."/>
            <person name="Mavromatis K."/>
            <person name="Pati A."/>
            <person name="Chen A."/>
            <person name="Palaniappan K."/>
            <person name="Land M."/>
            <person name="Hauser L."/>
            <person name="Chang Y.J."/>
            <person name="Jeffries C.D."/>
            <person name="Detter J.C."/>
            <person name="Beck B."/>
            <person name="Woyke T."/>
            <person name="Bristow J."/>
            <person name="Eisen J.A."/>
            <person name="Markowitz V."/>
            <person name="Hugenholtz P."/>
            <person name="Kyrpides N.C."/>
            <person name="Klenk H.P."/>
        </authorList>
    </citation>
    <scope>NUCLEOTIDE SEQUENCE [LARGE SCALE GENOMIC DNA]</scope>
    <source>
        <strain evidence="3">ATCC 43644 / DSM 9630 / IS1B</strain>
    </source>
</reference>
<protein>
    <submittedName>
        <fullName evidence="2">Uncharacterized protein</fullName>
    </submittedName>
</protein>
<feature type="compositionally biased region" description="Basic and acidic residues" evidence="1">
    <location>
        <begin position="46"/>
        <end position="66"/>
    </location>
</feature>
<keyword evidence="3" id="KW-1185">Reference proteome</keyword>
<dbReference type="HOGENOM" id="CLU_2273550_0_0_0"/>
<feature type="region of interest" description="Disordered" evidence="1">
    <location>
        <begin position="1"/>
        <end position="77"/>
    </location>
</feature>
<dbReference type="STRING" id="575540.Isop_0075"/>